<evidence type="ECO:0000256" key="5">
    <source>
        <dbReference type="RuleBase" id="RU362066"/>
    </source>
</evidence>
<dbReference type="Pfam" id="PF07195">
    <property type="entry name" value="FliD_C"/>
    <property type="match status" value="1"/>
</dbReference>
<comment type="similarity">
    <text evidence="1 5">Belongs to the FliD family.</text>
</comment>
<dbReference type="AlphaFoldDB" id="A0A852R958"/>
<comment type="function">
    <text evidence="5">Required for morphogenesis and for the elongation of the flagellar filament by facilitating polymerization of the flagellin monomers at the tip of growing filament. Forms a capping structure, which prevents flagellin subunits (transported through the central channel of the flagellum) from leaking out without polymerization at the distal end.</text>
</comment>
<dbReference type="GO" id="GO:0005576">
    <property type="term" value="C:extracellular region"/>
    <property type="evidence" value="ECO:0007669"/>
    <property type="project" value="UniProtKB-SubCell"/>
</dbReference>
<evidence type="ECO:0000256" key="2">
    <source>
        <dbReference type="ARBA" id="ARBA00011255"/>
    </source>
</evidence>
<comment type="subunit">
    <text evidence="2 5">Homopentamer.</text>
</comment>
<accession>A0A852R958</accession>
<dbReference type="EMBL" id="JACCBF010000001">
    <property type="protein sequence ID" value="NYD31443.1"/>
    <property type="molecule type" value="Genomic_DNA"/>
</dbReference>
<evidence type="ECO:0000259" key="6">
    <source>
        <dbReference type="Pfam" id="PF02465"/>
    </source>
</evidence>
<dbReference type="PANTHER" id="PTHR30288:SF0">
    <property type="entry name" value="FLAGELLAR HOOK-ASSOCIATED PROTEIN 2"/>
    <property type="match status" value="1"/>
</dbReference>
<gene>
    <name evidence="8" type="ORF">BJ958_002989</name>
</gene>
<protein>
    <recommendedName>
        <fullName evidence="5">Flagellar hook-associated protein 2</fullName>
        <shortName evidence="5">HAP2</shortName>
    </recommendedName>
    <alternativeName>
        <fullName evidence="5">Flagellar cap protein</fullName>
    </alternativeName>
</protein>
<keyword evidence="8" id="KW-0282">Flagellum</keyword>
<evidence type="ECO:0000256" key="1">
    <source>
        <dbReference type="ARBA" id="ARBA00009764"/>
    </source>
</evidence>
<evidence type="ECO:0000256" key="3">
    <source>
        <dbReference type="ARBA" id="ARBA00023054"/>
    </source>
</evidence>
<dbReference type="GO" id="GO:0009421">
    <property type="term" value="C:bacterial-type flagellum filament cap"/>
    <property type="evidence" value="ECO:0007669"/>
    <property type="project" value="InterPro"/>
</dbReference>
<comment type="caution">
    <text evidence="8">The sequence shown here is derived from an EMBL/GenBank/DDBJ whole genome shotgun (WGS) entry which is preliminary data.</text>
</comment>
<keyword evidence="8" id="KW-0966">Cell projection</keyword>
<dbReference type="GO" id="GO:0007155">
    <property type="term" value="P:cell adhesion"/>
    <property type="evidence" value="ECO:0007669"/>
    <property type="project" value="InterPro"/>
</dbReference>
<dbReference type="RefSeq" id="WP_179727664.1">
    <property type="nucleotide sequence ID" value="NZ_BAABEF010000001.1"/>
</dbReference>
<dbReference type="InterPro" id="IPR003481">
    <property type="entry name" value="FliD_N"/>
</dbReference>
<keyword evidence="5" id="KW-0964">Secreted</keyword>
<proteinExistence type="inferred from homology"/>
<feature type="domain" description="Flagellar hook-associated protein 2 C-terminal" evidence="7">
    <location>
        <begin position="214"/>
        <end position="430"/>
    </location>
</feature>
<reference evidence="8 9" key="1">
    <citation type="submission" date="2020-07" db="EMBL/GenBank/DDBJ databases">
        <title>Sequencing the genomes of 1000 actinobacteria strains.</title>
        <authorList>
            <person name="Klenk H.-P."/>
        </authorList>
    </citation>
    <scope>NUCLEOTIDE SEQUENCE [LARGE SCALE GENOMIC DNA]</scope>
    <source>
        <strain evidence="8 9">DSM 19082</strain>
    </source>
</reference>
<evidence type="ECO:0000313" key="9">
    <source>
        <dbReference type="Proteomes" id="UP000582231"/>
    </source>
</evidence>
<comment type="subcellular location">
    <subcellularLocation>
        <location evidence="5">Secreted</location>
    </subcellularLocation>
    <subcellularLocation>
        <location evidence="5">Bacterial flagellum</location>
    </subcellularLocation>
</comment>
<evidence type="ECO:0000256" key="4">
    <source>
        <dbReference type="ARBA" id="ARBA00023143"/>
    </source>
</evidence>
<dbReference type="InterPro" id="IPR040026">
    <property type="entry name" value="FliD"/>
</dbReference>
<dbReference type="GO" id="GO:0071973">
    <property type="term" value="P:bacterial-type flagellum-dependent cell motility"/>
    <property type="evidence" value="ECO:0007669"/>
    <property type="project" value="TreeGrafter"/>
</dbReference>
<dbReference type="Proteomes" id="UP000582231">
    <property type="component" value="Unassembled WGS sequence"/>
</dbReference>
<evidence type="ECO:0000259" key="7">
    <source>
        <dbReference type="Pfam" id="PF07195"/>
    </source>
</evidence>
<dbReference type="PANTHER" id="PTHR30288">
    <property type="entry name" value="FLAGELLAR CAP/ASSEMBLY PROTEIN FLID"/>
    <property type="match status" value="1"/>
</dbReference>
<name>A0A852R958_9ACTN</name>
<dbReference type="InterPro" id="IPR010809">
    <property type="entry name" value="FliD_C"/>
</dbReference>
<feature type="domain" description="Flagellar hook-associated protein 2 N-terminal" evidence="6">
    <location>
        <begin position="11"/>
        <end position="110"/>
    </location>
</feature>
<evidence type="ECO:0000313" key="8">
    <source>
        <dbReference type="EMBL" id="NYD31443.1"/>
    </source>
</evidence>
<dbReference type="Pfam" id="PF02465">
    <property type="entry name" value="FliD_N"/>
    <property type="match status" value="1"/>
</dbReference>
<keyword evidence="9" id="KW-1185">Reference proteome</keyword>
<sequence length="447" mass="45083">MATASIGGLASGLNTADIISQLMSLEAVPQSKLKTQLATEQSRLSSYQQLNARLATLGSTSGSLATSSTTTGTWAALKATSSNTAVTVTATNAASPSAFTVNVGQTALSHQLAFTDAHAKTDVVTGAATDVVLKRAGQADVTISTTGGTLEQVASAINAADKGVRATLVKVGTSGGTDQFRLLVESTTTGNSSAFDLTAADGSPLMGGTTVRAGRDASITIGGITATSATNTFTDVTPGVTITLGSAATGSADIAVTRDAATRSAAVKSLVSDINGMLDAIGTATAHNADAAKAGVLSGDSTLRGVASRLTTAVYPEDGTSLAPYGIQLDRYGKLTFDEAKFAAAYAADPDAVTAAITGPDGFAARVQAVATSASDKTSGTVTGAVNGRTAAITRLNKSIADWDDRLALRRTTLERQFTALETAMSQMQSQSSWLSSQLSSLTKSSE</sequence>
<dbReference type="GO" id="GO:0009424">
    <property type="term" value="C:bacterial-type flagellum hook"/>
    <property type="evidence" value="ECO:0007669"/>
    <property type="project" value="UniProtKB-UniRule"/>
</dbReference>
<keyword evidence="3" id="KW-0175">Coiled coil</keyword>
<keyword evidence="8" id="KW-0969">Cilium</keyword>
<keyword evidence="4 5" id="KW-0975">Bacterial flagellum</keyword>
<organism evidence="8 9">
    <name type="scientific">Nocardioides kongjuensis</name>
    <dbReference type="NCBI Taxonomy" id="349522"/>
    <lineage>
        <taxon>Bacteria</taxon>
        <taxon>Bacillati</taxon>
        <taxon>Actinomycetota</taxon>
        <taxon>Actinomycetes</taxon>
        <taxon>Propionibacteriales</taxon>
        <taxon>Nocardioidaceae</taxon>
        <taxon>Nocardioides</taxon>
    </lineage>
</organism>